<dbReference type="InterPro" id="IPR021719">
    <property type="entry name" value="Prot_inh_I78"/>
</dbReference>
<dbReference type="KEGG" id="lem:LEN_0221"/>
<sequence>MSRAAPMFLVCACALIAACSQAPSRPDLGGRGRCDASALGWAVGKPLDEAAGRKLFKQSGAGLWRVVAPDNTFSNDQRDDRLNVRVDAANVVTGVDCG</sequence>
<dbReference type="AlphaFoldDB" id="A0AAU9AGS5"/>
<evidence type="ECO:0008006" key="4">
    <source>
        <dbReference type="Google" id="ProtNLM"/>
    </source>
</evidence>
<dbReference type="RefSeq" id="WP_096382883.1">
    <property type="nucleotide sequence ID" value="NZ_AP014940.1"/>
</dbReference>
<organism evidence="2 3">
    <name type="scientific">Lysobacter enzymogenes</name>
    <dbReference type="NCBI Taxonomy" id="69"/>
    <lineage>
        <taxon>Bacteria</taxon>
        <taxon>Pseudomonadati</taxon>
        <taxon>Pseudomonadota</taxon>
        <taxon>Gammaproteobacteria</taxon>
        <taxon>Lysobacterales</taxon>
        <taxon>Lysobacteraceae</taxon>
        <taxon>Lysobacter</taxon>
    </lineage>
</organism>
<dbReference type="GeneID" id="83062157"/>
<dbReference type="EMBL" id="AP014940">
    <property type="protein sequence ID" value="BAV95708.1"/>
    <property type="molecule type" value="Genomic_DNA"/>
</dbReference>
<gene>
    <name evidence="2" type="ORF">LEN_0221</name>
</gene>
<dbReference type="Pfam" id="PF11720">
    <property type="entry name" value="Inhibitor_I78"/>
    <property type="match status" value="1"/>
</dbReference>
<protein>
    <recommendedName>
        <fullName evidence="4">Peptidase inhibitor I78 family protein</fullName>
    </recommendedName>
</protein>
<keyword evidence="1" id="KW-0732">Signal</keyword>
<evidence type="ECO:0000256" key="1">
    <source>
        <dbReference type="SAM" id="SignalP"/>
    </source>
</evidence>
<accession>A0AAU9AGS5</accession>
<evidence type="ECO:0000313" key="2">
    <source>
        <dbReference type="EMBL" id="BAV95708.1"/>
    </source>
</evidence>
<proteinExistence type="predicted"/>
<dbReference type="PROSITE" id="PS51257">
    <property type="entry name" value="PROKAR_LIPOPROTEIN"/>
    <property type="match status" value="1"/>
</dbReference>
<reference evidence="2 3" key="1">
    <citation type="journal article" date="2017" name="DNA Res.">
        <title>Complete genome sequence and expression profile of the commercial lytic enzyme producer Lysobacter enzymogenes M497-1.</title>
        <authorList>
            <person name="Takami H."/>
            <person name="Toyoda A."/>
            <person name="Uchiyama I."/>
            <person name="Itoh T."/>
            <person name="Takaki Y."/>
            <person name="Arai W."/>
            <person name="Nishi S."/>
            <person name="Kawai M."/>
            <person name="Shinya K."/>
            <person name="Ikeda H."/>
        </authorList>
    </citation>
    <scope>NUCLEOTIDE SEQUENCE [LARGE SCALE GENOMIC DNA]</scope>
    <source>
        <strain evidence="2 3">M497-1</strain>
    </source>
</reference>
<dbReference type="Gene3D" id="3.30.10.10">
    <property type="entry name" value="Trypsin Inhibitor V, subunit A"/>
    <property type="match status" value="1"/>
</dbReference>
<name>A0AAU9AGS5_LYSEN</name>
<dbReference type="Proteomes" id="UP000218824">
    <property type="component" value="Chromosome"/>
</dbReference>
<feature type="chain" id="PRO_5043426122" description="Peptidase inhibitor I78 family protein" evidence="1">
    <location>
        <begin position="23"/>
        <end position="98"/>
    </location>
</feature>
<evidence type="ECO:0000313" key="3">
    <source>
        <dbReference type="Proteomes" id="UP000218824"/>
    </source>
</evidence>
<feature type="signal peptide" evidence="1">
    <location>
        <begin position="1"/>
        <end position="22"/>
    </location>
</feature>